<name>A0A1B9DXK0_9FLAO</name>
<accession>A0A1B9DXK0</accession>
<dbReference type="AlphaFoldDB" id="A0A1B9DXK0"/>
<dbReference type="Proteomes" id="UP000093510">
    <property type="component" value="Unassembled WGS sequence"/>
</dbReference>
<sequence>MKFNEQIFNIFKSFFAEKGYPDSKYYEHNGALDYYRKDKNNIHWITITLDITKKAFVDVYGQISFLEVTNILQKFIEIRTNPFEKIVVNYYLYENREKWTDVWKALKAASPLKTKEDIEIFKQNISNHVDNYIVPFFEKIPNLQAVNDEILNRVPQSLYTKYIPGETHFKVLIIMKLCNNLKYDDFKIWVINTYTNAYKADPNKYGKDYETLKALLAYLDSGEYKKDLV</sequence>
<keyword evidence="2" id="KW-1185">Reference proteome</keyword>
<dbReference type="RefSeq" id="WP_066336090.1">
    <property type="nucleotide sequence ID" value="NZ_CP017688.1"/>
</dbReference>
<dbReference type="OrthoDB" id="1374941at2"/>
<dbReference type="STRING" id="1763534.GCA_001831475_00207"/>
<evidence type="ECO:0000313" key="1">
    <source>
        <dbReference type="EMBL" id="OCB74410.1"/>
    </source>
</evidence>
<evidence type="ECO:0000313" key="2">
    <source>
        <dbReference type="Proteomes" id="UP000093510"/>
    </source>
</evidence>
<organism evidence="1 2">
    <name type="scientific">Flavobacterium crassostreae</name>
    <dbReference type="NCBI Taxonomy" id="1763534"/>
    <lineage>
        <taxon>Bacteria</taxon>
        <taxon>Pseudomonadati</taxon>
        <taxon>Bacteroidota</taxon>
        <taxon>Flavobacteriia</taxon>
        <taxon>Flavobacteriales</taxon>
        <taxon>Flavobacteriaceae</taxon>
        <taxon>Flavobacterium</taxon>
    </lineage>
</organism>
<dbReference type="EMBL" id="LVEP01000038">
    <property type="protein sequence ID" value="OCB74410.1"/>
    <property type="molecule type" value="Genomic_DNA"/>
</dbReference>
<comment type="caution">
    <text evidence="1">The sequence shown here is derived from an EMBL/GenBank/DDBJ whole genome shotgun (WGS) entry which is preliminary data.</text>
</comment>
<evidence type="ECO:0008006" key="3">
    <source>
        <dbReference type="Google" id="ProtNLM"/>
    </source>
</evidence>
<reference evidence="1 2" key="1">
    <citation type="submission" date="2016-03" db="EMBL/GenBank/DDBJ databases">
        <authorList>
            <person name="Ploux O."/>
        </authorList>
    </citation>
    <scope>NUCLEOTIDE SEQUENCE [LARGE SCALE GENOMIC DNA]</scope>
    <source>
        <strain evidence="1 2">LPB0076</strain>
    </source>
</reference>
<gene>
    <name evidence="1" type="ORF">LPBF_10460</name>
</gene>
<protein>
    <recommendedName>
        <fullName evidence="3">DUF4304 domain-containing protein</fullName>
    </recommendedName>
</protein>
<proteinExistence type="predicted"/>